<dbReference type="GO" id="GO:0003700">
    <property type="term" value="F:DNA-binding transcription factor activity"/>
    <property type="evidence" value="ECO:0007669"/>
    <property type="project" value="InterPro"/>
</dbReference>
<dbReference type="InterPro" id="IPR036390">
    <property type="entry name" value="WH_DNA-bd_sf"/>
</dbReference>
<evidence type="ECO:0000256" key="3">
    <source>
        <dbReference type="ARBA" id="ARBA00023163"/>
    </source>
</evidence>
<evidence type="ECO:0000313" key="6">
    <source>
        <dbReference type="Proteomes" id="UP000281112"/>
    </source>
</evidence>
<keyword evidence="2" id="KW-0238">DNA-binding</keyword>
<dbReference type="InterPro" id="IPR000485">
    <property type="entry name" value="AsnC-type_HTH_dom"/>
</dbReference>
<dbReference type="RefSeq" id="WP_124938963.1">
    <property type="nucleotide sequence ID" value="NZ_RJVQ01000013.1"/>
</dbReference>
<accession>A0A3N9TCY6</accession>
<dbReference type="SMART" id="SM00345">
    <property type="entry name" value="HTH_GNTR"/>
    <property type="match status" value="1"/>
</dbReference>
<dbReference type="SMART" id="SM00895">
    <property type="entry name" value="FCD"/>
    <property type="match status" value="1"/>
</dbReference>
<keyword evidence="3" id="KW-0804">Transcription</keyword>
<gene>
    <name evidence="5" type="ORF">EES38_19890</name>
</gene>
<organism evidence="5 6">
    <name type="scientific">Vibrio viridaestus</name>
    <dbReference type="NCBI Taxonomy" id="2487322"/>
    <lineage>
        <taxon>Bacteria</taxon>
        <taxon>Pseudomonadati</taxon>
        <taxon>Pseudomonadota</taxon>
        <taxon>Gammaproteobacteria</taxon>
        <taxon>Vibrionales</taxon>
        <taxon>Vibrionaceae</taxon>
        <taxon>Vibrio</taxon>
    </lineage>
</organism>
<dbReference type="PRINTS" id="PR00035">
    <property type="entry name" value="HTHGNTR"/>
</dbReference>
<dbReference type="Pfam" id="PF00392">
    <property type="entry name" value="GntR"/>
    <property type="match status" value="1"/>
</dbReference>
<dbReference type="Proteomes" id="UP000281112">
    <property type="component" value="Unassembled WGS sequence"/>
</dbReference>
<keyword evidence="6" id="KW-1185">Reference proteome</keyword>
<evidence type="ECO:0000256" key="1">
    <source>
        <dbReference type="ARBA" id="ARBA00023015"/>
    </source>
</evidence>
<name>A0A3N9TCY6_9VIBR</name>
<dbReference type="PROSITE" id="PS50949">
    <property type="entry name" value="HTH_GNTR"/>
    <property type="match status" value="1"/>
</dbReference>
<dbReference type="Gene3D" id="1.20.120.530">
    <property type="entry name" value="GntR ligand-binding domain-like"/>
    <property type="match status" value="1"/>
</dbReference>
<sequence>MAESKRGTRKADSVDKVYSELKTLSIDYYFKPGKRINEVELAQRFGVSRTPIREALNRLAKEGFMYFVPNKGFYARDMTPKGVHELYELRAIIEQASFQLACQRASDEDIEKAAQIWEESCRTLPEPEQITDWTPVALIDEKFHMAIAKMANNSRLYETLESLNALSRFYRRIDLETPNRRNNAYDEHVEIIKALRNRDIEHGVKLLEKHVSLSSQHAVSVTKEGLARIFIGDISLDDI</sequence>
<dbReference type="CDD" id="cd07377">
    <property type="entry name" value="WHTH_GntR"/>
    <property type="match status" value="1"/>
</dbReference>
<evidence type="ECO:0000256" key="2">
    <source>
        <dbReference type="ARBA" id="ARBA00023125"/>
    </source>
</evidence>
<dbReference type="InterPro" id="IPR008920">
    <property type="entry name" value="TF_FadR/GntR_C"/>
</dbReference>
<evidence type="ECO:0000259" key="4">
    <source>
        <dbReference type="PROSITE" id="PS50949"/>
    </source>
</evidence>
<dbReference type="SUPFAM" id="SSF48008">
    <property type="entry name" value="GntR ligand-binding domain-like"/>
    <property type="match status" value="1"/>
</dbReference>
<reference evidence="5 6" key="1">
    <citation type="submission" date="2018-11" db="EMBL/GenBank/DDBJ databases">
        <title>Vibrio LJC006 sp. nov., isolated from seawater during the bloom of the enteromorpha.</title>
        <authorList>
            <person name="Liang J."/>
        </authorList>
    </citation>
    <scope>NUCLEOTIDE SEQUENCE [LARGE SCALE GENOMIC DNA]</scope>
    <source>
        <strain evidence="5 6">LJC006</strain>
    </source>
</reference>
<dbReference type="InterPro" id="IPR036388">
    <property type="entry name" value="WH-like_DNA-bd_sf"/>
</dbReference>
<dbReference type="InterPro" id="IPR011711">
    <property type="entry name" value="GntR_C"/>
</dbReference>
<dbReference type="PRINTS" id="PR00033">
    <property type="entry name" value="HTHASNC"/>
</dbReference>
<dbReference type="PANTHER" id="PTHR43537">
    <property type="entry name" value="TRANSCRIPTIONAL REGULATOR, GNTR FAMILY"/>
    <property type="match status" value="1"/>
</dbReference>
<proteinExistence type="predicted"/>
<protein>
    <submittedName>
        <fullName evidence="5">GntR family transcriptional regulator</fullName>
    </submittedName>
</protein>
<dbReference type="SUPFAM" id="SSF46785">
    <property type="entry name" value="Winged helix' DNA-binding domain"/>
    <property type="match status" value="1"/>
</dbReference>
<dbReference type="OrthoDB" id="6627771at2"/>
<evidence type="ECO:0000313" key="5">
    <source>
        <dbReference type="EMBL" id="RQW61375.1"/>
    </source>
</evidence>
<dbReference type="AlphaFoldDB" id="A0A3N9TCY6"/>
<dbReference type="InterPro" id="IPR000524">
    <property type="entry name" value="Tscrpt_reg_HTH_GntR"/>
</dbReference>
<dbReference type="GO" id="GO:0043565">
    <property type="term" value="F:sequence-specific DNA binding"/>
    <property type="evidence" value="ECO:0007669"/>
    <property type="project" value="InterPro"/>
</dbReference>
<keyword evidence="1" id="KW-0805">Transcription regulation</keyword>
<dbReference type="Pfam" id="PF07729">
    <property type="entry name" value="FCD"/>
    <property type="match status" value="1"/>
</dbReference>
<dbReference type="EMBL" id="RJVQ01000013">
    <property type="protein sequence ID" value="RQW61375.1"/>
    <property type="molecule type" value="Genomic_DNA"/>
</dbReference>
<comment type="caution">
    <text evidence="5">The sequence shown here is derived from an EMBL/GenBank/DDBJ whole genome shotgun (WGS) entry which is preliminary data.</text>
</comment>
<dbReference type="PANTHER" id="PTHR43537:SF45">
    <property type="entry name" value="GNTR FAMILY REGULATORY PROTEIN"/>
    <property type="match status" value="1"/>
</dbReference>
<feature type="domain" description="HTH gntR-type" evidence="4">
    <location>
        <begin position="11"/>
        <end position="78"/>
    </location>
</feature>
<dbReference type="Gene3D" id="1.10.10.10">
    <property type="entry name" value="Winged helix-like DNA-binding domain superfamily/Winged helix DNA-binding domain"/>
    <property type="match status" value="1"/>
</dbReference>